<dbReference type="Gene3D" id="3.30.450.20">
    <property type="entry name" value="PAS domain"/>
    <property type="match status" value="1"/>
</dbReference>
<dbReference type="InterPro" id="IPR004358">
    <property type="entry name" value="Sig_transdc_His_kin-like_C"/>
</dbReference>
<dbReference type="CDD" id="cd00082">
    <property type="entry name" value="HisKA"/>
    <property type="match status" value="1"/>
</dbReference>
<dbReference type="InterPro" id="IPR003594">
    <property type="entry name" value="HATPase_dom"/>
</dbReference>
<accession>A0A512JS96</accession>
<comment type="caution">
    <text evidence="7">The sequence shown here is derived from an EMBL/GenBank/DDBJ whole genome shotgun (WGS) entry which is preliminary data.</text>
</comment>
<dbReference type="CDD" id="cd00130">
    <property type="entry name" value="PAS"/>
    <property type="match status" value="1"/>
</dbReference>
<dbReference type="PRINTS" id="PR00344">
    <property type="entry name" value="BCTRLSENSOR"/>
</dbReference>
<dbReference type="SMART" id="SM00387">
    <property type="entry name" value="HATPase_c"/>
    <property type="match status" value="1"/>
</dbReference>
<dbReference type="Gene3D" id="3.30.565.10">
    <property type="entry name" value="Histidine kinase-like ATPase, C-terminal domain"/>
    <property type="match status" value="1"/>
</dbReference>
<evidence type="ECO:0000313" key="7">
    <source>
        <dbReference type="EMBL" id="GEP12792.1"/>
    </source>
</evidence>
<dbReference type="NCBIfam" id="TIGR00229">
    <property type="entry name" value="sensory_box"/>
    <property type="match status" value="1"/>
</dbReference>
<evidence type="ECO:0000259" key="4">
    <source>
        <dbReference type="PROSITE" id="PS50109"/>
    </source>
</evidence>
<gene>
    <name evidence="7" type="ORF">MGN01_46370</name>
</gene>
<organism evidence="7 8">
    <name type="scientific">Methylobacterium gnaphalii</name>
    <dbReference type="NCBI Taxonomy" id="1010610"/>
    <lineage>
        <taxon>Bacteria</taxon>
        <taxon>Pseudomonadati</taxon>
        <taxon>Pseudomonadota</taxon>
        <taxon>Alphaproteobacteria</taxon>
        <taxon>Hyphomicrobiales</taxon>
        <taxon>Methylobacteriaceae</taxon>
        <taxon>Methylobacterium</taxon>
    </lineage>
</organism>
<dbReference type="PROSITE" id="PS50109">
    <property type="entry name" value="HIS_KIN"/>
    <property type="match status" value="1"/>
</dbReference>
<dbReference type="EMBL" id="BJZV01000071">
    <property type="protein sequence ID" value="GEP12792.1"/>
    <property type="molecule type" value="Genomic_DNA"/>
</dbReference>
<dbReference type="Pfam" id="PF13426">
    <property type="entry name" value="PAS_9"/>
    <property type="match status" value="1"/>
</dbReference>
<dbReference type="InterPro" id="IPR000014">
    <property type="entry name" value="PAS"/>
</dbReference>
<feature type="domain" description="PAC" evidence="6">
    <location>
        <begin position="86"/>
        <end position="140"/>
    </location>
</feature>
<evidence type="ECO:0000256" key="3">
    <source>
        <dbReference type="ARBA" id="ARBA00022553"/>
    </source>
</evidence>
<dbReference type="SUPFAM" id="SSF55874">
    <property type="entry name" value="ATPase domain of HSP90 chaperone/DNA topoisomerase II/histidine kinase"/>
    <property type="match status" value="1"/>
</dbReference>
<dbReference type="InterPro" id="IPR005467">
    <property type="entry name" value="His_kinase_dom"/>
</dbReference>
<evidence type="ECO:0000256" key="2">
    <source>
        <dbReference type="ARBA" id="ARBA00012438"/>
    </source>
</evidence>
<dbReference type="EC" id="2.7.13.3" evidence="2"/>
<reference evidence="7 8" key="1">
    <citation type="submission" date="2019-07" db="EMBL/GenBank/DDBJ databases">
        <title>Whole genome shotgun sequence of Methylobacterium gnaphalii NBRC 107716.</title>
        <authorList>
            <person name="Hosoyama A."/>
            <person name="Uohara A."/>
            <person name="Ohji S."/>
            <person name="Ichikawa N."/>
        </authorList>
    </citation>
    <scope>NUCLEOTIDE SEQUENCE [LARGE SCALE GENOMIC DNA]</scope>
    <source>
        <strain evidence="7 8">NBRC 107716</strain>
    </source>
</reference>
<keyword evidence="3" id="KW-0597">Phosphoprotein</keyword>
<dbReference type="InterPro" id="IPR001610">
    <property type="entry name" value="PAC"/>
</dbReference>
<dbReference type="PANTHER" id="PTHR43065:SF42">
    <property type="entry name" value="TWO-COMPONENT SENSOR PPRA"/>
    <property type="match status" value="1"/>
</dbReference>
<dbReference type="SUPFAM" id="SSF47384">
    <property type="entry name" value="Homodimeric domain of signal transducing histidine kinase"/>
    <property type="match status" value="1"/>
</dbReference>
<evidence type="ECO:0000256" key="1">
    <source>
        <dbReference type="ARBA" id="ARBA00000085"/>
    </source>
</evidence>
<dbReference type="InterPro" id="IPR035965">
    <property type="entry name" value="PAS-like_dom_sf"/>
</dbReference>
<dbReference type="PANTHER" id="PTHR43065">
    <property type="entry name" value="SENSOR HISTIDINE KINASE"/>
    <property type="match status" value="1"/>
</dbReference>
<sequence length="385" mass="41209">MAADLSGLANGNAAMLGAAVERTQMPMIVTDPHGPDNPIVFANDAFARMTGYARDEIVGRNCRFLQGPGTGRQAVSDIREALAEHREISVELLNYRRDGSSFWNAMLISPIHDPQGELAYFVASQFDASHQRHSEEALRQRQAIAALGPLTSSLAHDFTNLLQVISGYADVVQSQVAGGAPDLARLGRAGEAIRTATDKAARLTHQLLAFSRRHDTDGLAVDLNALIQSLDAIIARTLGDGIAFLFLPARDIWPVHLDPMQAETALLNILINAREATPKGGRVTIETRNVGLRDRRAALIEGVPAGDYVEISVSDTGNGMRPDVLARAMEPFFTTKDDGLGNGLGLATVNGFIRRLGGAVRITSQAGDGSRVRLLLPAAPETVSP</sequence>
<dbReference type="PROSITE" id="PS50113">
    <property type="entry name" value="PAC"/>
    <property type="match status" value="1"/>
</dbReference>
<dbReference type="InterPro" id="IPR000700">
    <property type="entry name" value="PAS-assoc_C"/>
</dbReference>
<dbReference type="Pfam" id="PF02518">
    <property type="entry name" value="HATPase_c"/>
    <property type="match status" value="1"/>
</dbReference>
<dbReference type="SMART" id="SM00388">
    <property type="entry name" value="HisKA"/>
    <property type="match status" value="1"/>
</dbReference>
<comment type="catalytic activity">
    <reaction evidence="1">
        <text>ATP + protein L-histidine = ADP + protein N-phospho-L-histidine.</text>
        <dbReference type="EC" id="2.7.13.3"/>
    </reaction>
</comment>
<dbReference type="GO" id="GO:0000155">
    <property type="term" value="F:phosphorelay sensor kinase activity"/>
    <property type="evidence" value="ECO:0007669"/>
    <property type="project" value="InterPro"/>
</dbReference>
<keyword evidence="8" id="KW-1185">Reference proteome</keyword>
<dbReference type="Gene3D" id="1.10.287.130">
    <property type="match status" value="1"/>
</dbReference>
<feature type="domain" description="PAS" evidence="5">
    <location>
        <begin position="12"/>
        <end position="61"/>
    </location>
</feature>
<feature type="domain" description="Histidine kinase" evidence="4">
    <location>
        <begin position="153"/>
        <end position="380"/>
    </location>
</feature>
<dbReference type="SMART" id="SM00086">
    <property type="entry name" value="PAC"/>
    <property type="match status" value="1"/>
</dbReference>
<dbReference type="PROSITE" id="PS50112">
    <property type="entry name" value="PAS"/>
    <property type="match status" value="1"/>
</dbReference>
<dbReference type="AlphaFoldDB" id="A0A512JS96"/>
<dbReference type="InterPro" id="IPR036097">
    <property type="entry name" value="HisK_dim/P_sf"/>
</dbReference>
<protein>
    <recommendedName>
        <fullName evidence="2">histidine kinase</fullName>
        <ecNumber evidence="2">2.7.13.3</ecNumber>
    </recommendedName>
</protein>
<dbReference type="Proteomes" id="UP000321750">
    <property type="component" value="Unassembled WGS sequence"/>
</dbReference>
<evidence type="ECO:0000259" key="5">
    <source>
        <dbReference type="PROSITE" id="PS50112"/>
    </source>
</evidence>
<dbReference type="SMART" id="SM00091">
    <property type="entry name" value="PAS"/>
    <property type="match status" value="1"/>
</dbReference>
<dbReference type="SUPFAM" id="SSF55785">
    <property type="entry name" value="PYP-like sensor domain (PAS domain)"/>
    <property type="match status" value="1"/>
</dbReference>
<name>A0A512JS96_9HYPH</name>
<evidence type="ECO:0000259" key="6">
    <source>
        <dbReference type="PROSITE" id="PS50113"/>
    </source>
</evidence>
<dbReference type="InterPro" id="IPR036890">
    <property type="entry name" value="HATPase_C_sf"/>
</dbReference>
<dbReference type="InterPro" id="IPR003661">
    <property type="entry name" value="HisK_dim/P_dom"/>
</dbReference>
<evidence type="ECO:0000313" key="8">
    <source>
        <dbReference type="Proteomes" id="UP000321750"/>
    </source>
</evidence>
<proteinExistence type="predicted"/>